<evidence type="ECO:0000256" key="1">
    <source>
        <dbReference type="SAM" id="Phobius"/>
    </source>
</evidence>
<name>A0A150P3U2_SORCE</name>
<sequence length="96" mass="10535">MTRPEGLVIALAAAAYRAALSREAGRWLARPEARRFLVTLVALVAAYELFRVAYYGPHLFPNSVRAKVGAGYASFVRGLAYVHEHFAAPYLLLCAP</sequence>
<feature type="transmembrane region" description="Helical" evidence="1">
    <location>
        <begin position="37"/>
        <end position="57"/>
    </location>
</feature>
<dbReference type="Proteomes" id="UP000075420">
    <property type="component" value="Unassembled WGS sequence"/>
</dbReference>
<keyword evidence="1" id="KW-1133">Transmembrane helix</keyword>
<dbReference type="AlphaFoldDB" id="A0A150P3U2"/>
<reference evidence="2 3" key="1">
    <citation type="submission" date="2014-02" db="EMBL/GenBank/DDBJ databases">
        <title>The small core and large imbalanced accessory genome model reveals a collaborative survival strategy of Sorangium cellulosum strains in nature.</title>
        <authorList>
            <person name="Han K."/>
            <person name="Peng R."/>
            <person name="Blom J."/>
            <person name="Li Y.-Z."/>
        </authorList>
    </citation>
    <scope>NUCLEOTIDE SEQUENCE [LARGE SCALE GENOMIC DNA]</scope>
    <source>
        <strain evidence="2 3">So0157-25</strain>
    </source>
</reference>
<dbReference type="EMBL" id="JELY01003286">
    <property type="protein sequence ID" value="KYF50070.1"/>
    <property type="molecule type" value="Genomic_DNA"/>
</dbReference>
<feature type="non-terminal residue" evidence="2">
    <location>
        <position position="96"/>
    </location>
</feature>
<organism evidence="2 3">
    <name type="scientific">Sorangium cellulosum</name>
    <name type="common">Polyangium cellulosum</name>
    <dbReference type="NCBI Taxonomy" id="56"/>
    <lineage>
        <taxon>Bacteria</taxon>
        <taxon>Pseudomonadati</taxon>
        <taxon>Myxococcota</taxon>
        <taxon>Polyangia</taxon>
        <taxon>Polyangiales</taxon>
        <taxon>Polyangiaceae</taxon>
        <taxon>Sorangium</taxon>
    </lineage>
</organism>
<comment type="caution">
    <text evidence="2">The sequence shown here is derived from an EMBL/GenBank/DDBJ whole genome shotgun (WGS) entry which is preliminary data.</text>
</comment>
<proteinExistence type="predicted"/>
<evidence type="ECO:0000313" key="3">
    <source>
        <dbReference type="Proteomes" id="UP000075420"/>
    </source>
</evidence>
<accession>A0A150P3U2</accession>
<gene>
    <name evidence="2" type="ORF">BE08_29905</name>
</gene>
<evidence type="ECO:0000313" key="2">
    <source>
        <dbReference type="EMBL" id="KYF50070.1"/>
    </source>
</evidence>
<protein>
    <submittedName>
        <fullName evidence="2">Uncharacterized protein</fullName>
    </submittedName>
</protein>
<keyword evidence="1" id="KW-0812">Transmembrane</keyword>
<keyword evidence="1" id="KW-0472">Membrane</keyword>